<evidence type="ECO:0000259" key="11">
    <source>
        <dbReference type="PROSITE" id="PS50011"/>
    </source>
</evidence>
<keyword evidence="4 9" id="KW-0547">Nucleotide-binding</keyword>
<dbReference type="PANTHER" id="PTHR24419:SF18">
    <property type="entry name" value="SERINE_THREONINE-PROTEIN KINASE HASPIN"/>
    <property type="match status" value="1"/>
</dbReference>
<dbReference type="GO" id="GO:0005524">
    <property type="term" value="F:ATP binding"/>
    <property type="evidence" value="ECO:0007669"/>
    <property type="project" value="UniProtKB-UniRule"/>
</dbReference>
<comment type="catalytic activity">
    <reaction evidence="7">
        <text>L-threonyl-[protein] + ATP = O-phospho-L-threonyl-[protein] + ADP + H(+)</text>
        <dbReference type="Rhea" id="RHEA:46608"/>
        <dbReference type="Rhea" id="RHEA-COMP:11060"/>
        <dbReference type="Rhea" id="RHEA-COMP:11605"/>
        <dbReference type="ChEBI" id="CHEBI:15378"/>
        <dbReference type="ChEBI" id="CHEBI:30013"/>
        <dbReference type="ChEBI" id="CHEBI:30616"/>
        <dbReference type="ChEBI" id="CHEBI:61977"/>
        <dbReference type="ChEBI" id="CHEBI:456216"/>
        <dbReference type="EC" id="2.7.11.1"/>
    </reaction>
</comment>
<dbReference type="GO" id="GO:0005634">
    <property type="term" value="C:nucleus"/>
    <property type="evidence" value="ECO:0007669"/>
    <property type="project" value="TreeGrafter"/>
</dbReference>
<evidence type="ECO:0000256" key="10">
    <source>
        <dbReference type="SAM" id="MobiDB-lite"/>
    </source>
</evidence>
<dbReference type="EMBL" id="GECZ01012497">
    <property type="protein sequence ID" value="JAS57272.1"/>
    <property type="molecule type" value="Transcribed_RNA"/>
</dbReference>
<evidence type="ECO:0000256" key="7">
    <source>
        <dbReference type="ARBA" id="ARBA00047899"/>
    </source>
</evidence>
<feature type="domain" description="Protein kinase" evidence="11">
    <location>
        <begin position="873"/>
        <end position="1195"/>
    </location>
</feature>
<dbReference type="Gene3D" id="3.30.200.20">
    <property type="entry name" value="Phosphorylase Kinase, domain 1"/>
    <property type="match status" value="1"/>
</dbReference>
<dbReference type="GO" id="GO:0000278">
    <property type="term" value="P:mitotic cell cycle"/>
    <property type="evidence" value="ECO:0007669"/>
    <property type="project" value="TreeGrafter"/>
</dbReference>
<dbReference type="PANTHER" id="PTHR24419">
    <property type="entry name" value="INTERLEUKIN-1 RECEPTOR-ASSOCIATED KINASE"/>
    <property type="match status" value="1"/>
</dbReference>
<dbReference type="GO" id="GO:0072354">
    <property type="term" value="F:histone H3T3 kinase activity"/>
    <property type="evidence" value="ECO:0007669"/>
    <property type="project" value="TreeGrafter"/>
</dbReference>
<evidence type="ECO:0000256" key="8">
    <source>
        <dbReference type="ARBA" id="ARBA00048679"/>
    </source>
</evidence>
<dbReference type="InterPro" id="IPR017441">
    <property type="entry name" value="Protein_kinase_ATP_BS"/>
</dbReference>
<keyword evidence="6 9" id="KW-0067">ATP-binding</keyword>
<proteinExistence type="predicted"/>
<keyword evidence="3" id="KW-0808">Transferase</keyword>
<dbReference type="SUPFAM" id="SSF56112">
    <property type="entry name" value="Protein kinase-like (PK-like)"/>
    <property type="match status" value="1"/>
</dbReference>
<evidence type="ECO:0000256" key="2">
    <source>
        <dbReference type="ARBA" id="ARBA00022527"/>
    </source>
</evidence>
<feature type="region of interest" description="Disordered" evidence="10">
    <location>
        <begin position="739"/>
        <end position="764"/>
    </location>
</feature>
<organism evidence="12">
    <name type="scientific">Cuerna arida</name>
    <dbReference type="NCBI Taxonomy" id="1464854"/>
    <lineage>
        <taxon>Eukaryota</taxon>
        <taxon>Metazoa</taxon>
        <taxon>Ecdysozoa</taxon>
        <taxon>Arthropoda</taxon>
        <taxon>Hexapoda</taxon>
        <taxon>Insecta</taxon>
        <taxon>Pterygota</taxon>
        <taxon>Neoptera</taxon>
        <taxon>Paraneoptera</taxon>
        <taxon>Hemiptera</taxon>
        <taxon>Auchenorrhyncha</taxon>
        <taxon>Membracoidea</taxon>
        <taxon>Cicadellidae</taxon>
        <taxon>Cicadellinae</taxon>
        <taxon>Proconiini</taxon>
        <taxon>Cuerna</taxon>
    </lineage>
</organism>
<evidence type="ECO:0000256" key="5">
    <source>
        <dbReference type="ARBA" id="ARBA00022777"/>
    </source>
</evidence>
<evidence type="ECO:0000256" key="1">
    <source>
        <dbReference type="ARBA" id="ARBA00012513"/>
    </source>
</evidence>
<dbReference type="AlphaFoldDB" id="A0A1B6G4C9"/>
<dbReference type="SMART" id="SM01331">
    <property type="entry name" value="DUF3635"/>
    <property type="match status" value="1"/>
</dbReference>
<dbReference type="Gene3D" id="1.10.510.10">
    <property type="entry name" value="Transferase(Phosphotransferase) domain 1"/>
    <property type="match status" value="1"/>
</dbReference>
<dbReference type="GO" id="GO:0035556">
    <property type="term" value="P:intracellular signal transduction"/>
    <property type="evidence" value="ECO:0007669"/>
    <property type="project" value="TreeGrafter"/>
</dbReference>
<keyword evidence="2" id="KW-0723">Serine/threonine-protein kinase</keyword>
<dbReference type="PROSITE" id="PS00107">
    <property type="entry name" value="PROTEIN_KINASE_ATP"/>
    <property type="match status" value="1"/>
</dbReference>
<dbReference type="InterPro" id="IPR000719">
    <property type="entry name" value="Prot_kinase_dom"/>
</dbReference>
<feature type="compositionally biased region" description="Low complexity" evidence="10">
    <location>
        <begin position="739"/>
        <end position="754"/>
    </location>
</feature>
<dbReference type="PROSITE" id="PS50011">
    <property type="entry name" value="PROTEIN_KINASE_DOM"/>
    <property type="match status" value="1"/>
</dbReference>
<evidence type="ECO:0000256" key="6">
    <source>
        <dbReference type="ARBA" id="ARBA00022840"/>
    </source>
</evidence>
<evidence type="ECO:0000256" key="4">
    <source>
        <dbReference type="ARBA" id="ARBA00022741"/>
    </source>
</evidence>
<evidence type="ECO:0000256" key="3">
    <source>
        <dbReference type="ARBA" id="ARBA00022679"/>
    </source>
</evidence>
<accession>A0A1B6G4C9</accession>
<dbReference type="InterPro" id="IPR024604">
    <property type="entry name" value="GSG2_C"/>
</dbReference>
<protein>
    <recommendedName>
        <fullName evidence="1">non-specific serine/threonine protein kinase</fullName>
        <ecNumber evidence="1">2.7.11.1</ecNumber>
    </recommendedName>
</protein>
<reference evidence="12" key="1">
    <citation type="submission" date="2015-11" db="EMBL/GenBank/DDBJ databases">
        <title>De novo transcriptome assembly of four potential Pierce s Disease insect vectors from Arizona vineyards.</title>
        <authorList>
            <person name="Tassone E.E."/>
        </authorList>
    </citation>
    <scope>NUCLEOTIDE SEQUENCE</scope>
</reference>
<dbReference type="GO" id="GO:0005737">
    <property type="term" value="C:cytoplasm"/>
    <property type="evidence" value="ECO:0007669"/>
    <property type="project" value="TreeGrafter"/>
</dbReference>
<dbReference type="Pfam" id="PF12330">
    <property type="entry name" value="Haspin_kinase"/>
    <property type="match status" value="1"/>
</dbReference>
<dbReference type="EC" id="2.7.11.1" evidence="1"/>
<name>A0A1B6G4C9_9HEMI</name>
<feature type="binding site" evidence="9">
    <location>
        <position position="901"/>
    </location>
    <ligand>
        <name>ATP</name>
        <dbReference type="ChEBI" id="CHEBI:30616"/>
    </ligand>
</feature>
<keyword evidence="5" id="KW-0418">Kinase</keyword>
<comment type="catalytic activity">
    <reaction evidence="8">
        <text>L-seryl-[protein] + ATP = O-phospho-L-seryl-[protein] + ADP + H(+)</text>
        <dbReference type="Rhea" id="RHEA:17989"/>
        <dbReference type="Rhea" id="RHEA-COMP:9863"/>
        <dbReference type="Rhea" id="RHEA-COMP:11604"/>
        <dbReference type="ChEBI" id="CHEBI:15378"/>
        <dbReference type="ChEBI" id="CHEBI:29999"/>
        <dbReference type="ChEBI" id="CHEBI:30616"/>
        <dbReference type="ChEBI" id="CHEBI:83421"/>
        <dbReference type="ChEBI" id="CHEBI:456216"/>
        <dbReference type="EC" id="2.7.11.1"/>
    </reaction>
</comment>
<evidence type="ECO:0000256" key="9">
    <source>
        <dbReference type="PROSITE-ProRule" id="PRU10141"/>
    </source>
</evidence>
<gene>
    <name evidence="12" type="ORF">g.13328</name>
</gene>
<dbReference type="InterPro" id="IPR011009">
    <property type="entry name" value="Kinase-like_dom_sf"/>
</dbReference>
<evidence type="ECO:0000313" key="12">
    <source>
        <dbReference type="EMBL" id="JAS57272.1"/>
    </source>
</evidence>
<sequence>MVKPTFNTYSKKKTKSMKPKVDYHFHVHVNNYVTNNIFLGTSDTSEDEFDKLLKGTSCQQGSSHTPVSRSTNIIKKQQFWPRQETVSFYNSDATTVSSSLSSAHLFKDTFGDSSEIYSLSRIPTPPSYNKDKKKCIKISIQKAKRNRIVKKKVMKVIKAPPRALVEVSPVKQISTAISSTPSHPFLEGNQWMEAHVSPILATSPMIETKCRYSTDMFGDEPQQESECKGKSRQSLGLTALVEGLGKLELVTPRARTKRKTGILGGCKKDSSFVTPLRSERRQEKTDLLMCYKTKTLNNTKEFMEEEAQELSLNTEKVSKSTEKEFQDQNLNQLLPMRVSSKSCSNNALLSSRKQTKSKLTITTPIKQDSEDSFCRGNKLFSGDSPNKKSKDELHELVCNRNQQMRVSSDKLVCEASVVISSINHSEIKDPTSPVNVKETYDLSQSSHNLKIEDRLHCPKVPSIPSEKLLNTGNKKEEVAICNTEDSIKTATAGLRKVPLSYSELSSFEQNKVAPSEETCFKKPNLSLLPGKAWRRSLLQQKQSSADLKRCTIGPALMAKLIRDAAPTLNSSVVNSTKSIMGNKEREDVNKINNTTTFEMSSNLSIFNNSDLFKRVSIRSKRQQEKSNFFGRGYLSSNCDFAIHGIPEESRALEEVSINKVGNISTILELEKSLEDGNCKNNEGSDDSLDRAHCSDISEIKLIEEELGFEGSESFALSEHGMSEPSGLIAKCDSGELHLNSTNTSQINSSQTSYSKHSSDDSPNDQYIDNVNNSAMPVNESEQNSIFETPPILRNNPGVLSTITKRRKNFYLENSMRFLDLSEGSLHSDEEHLEEELACGLEDLPVVPSFAVVLAHCGVQSPLSFLEAFPDRLVAGGKKIGEGVFGEVFLINRSPTEQSVIKIIPVEGSKLVNGTSQKLFEEVLPELIISEELSSLRTNPESSTNGFCELKNKFVLQGEYPKTFKDMWCEYDRLKRSENDNVDMFESDQLYIALELEHAGAPLESCRLPSAKQAYFVFLQVVFTLAVAESVLEFEHRDLHYGNILIKKTQEDYMNFLHHGISCKVPTLGYKATIIDFTLSRITYKDEVVFLDLETDPELFEGQNDYQFDIYRFMRKDLDSNWSLHAPITNIRWLHYLADKMVTKVKYNNKVTKLHKQFIKNLNTLKDLLEDFSSASDLAEFFSQTYQETMHFIEVD</sequence>